<dbReference type="EMBL" id="JBBWRZ010000004">
    <property type="protein sequence ID" value="KAK8238096.1"/>
    <property type="molecule type" value="Genomic_DNA"/>
</dbReference>
<organism evidence="1 2">
    <name type="scientific">Phyllosticta capitalensis</name>
    <dbReference type="NCBI Taxonomy" id="121624"/>
    <lineage>
        <taxon>Eukaryota</taxon>
        <taxon>Fungi</taxon>
        <taxon>Dikarya</taxon>
        <taxon>Ascomycota</taxon>
        <taxon>Pezizomycotina</taxon>
        <taxon>Dothideomycetes</taxon>
        <taxon>Dothideomycetes incertae sedis</taxon>
        <taxon>Botryosphaeriales</taxon>
        <taxon>Phyllostictaceae</taxon>
        <taxon>Phyllosticta</taxon>
    </lineage>
</organism>
<dbReference type="Proteomes" id="UP001492380">
    <property type="component" value="Unassembled WGS sequence"/>
</dbReference>
<proteinExistence type="predicted"/>
<dbReference type="PANTHER" id="PTHR40129:SF2">
    <property type="entry name" value="KETOPANTOATE REDUCTASE N-TERMINAL DOMAIN-CONTAINING PROTEIN"/>
    <property type="match status" value="1"/>
</dbReference>
<name>A0ABR1YSY1_9PEZI</name>
<comment type="caution">
    <text evidence="1">The sequence shown here is derived from an EMBL/GenBank/DDBJ whole genome shotgun (WGS) entry which is preliminary data.</text>
</comment>
<protein>
    <submittedName>
        <fullName evidence="1">Uncharacterized protein</fullName>
    </submittedName>
</protein>
<dbReference type="SUPFAM" id="SSF51735">
    <property type="entry name" value="NAD(P)-binding Rossmann-fold domains"/>
    <property type="match status" value="1"/>
</dbReference>
<evidence type="ECO:0000313" key="1">
    <source>
        <dbReference type="EMBL" id="KAK8238096.1"/>
    </source>
</evidence>
<accession>A0ABR1YSY1</accession>
<dbReference type="PANTHER" id="PTHR40129">
    <property type="entry name" value="KETOPANTOATE REDUCTASE N-TERMINAL DOMAIN-CONTAINING PROTEIN"/>
    <property type="match status" value="1"/>
</dbReference>
<sequence>MLRMAPSHVDILILGAGWTSDFLIPLVQDRGIIYAATTTTGRDGTLLFRFDPDNEDVAPYAALPRARTVLVTFPLQGRGQAAHLVNMYQRAHSIDTNASDAPNWIQLGSSGAFASDAHWVDSSTPVNASTPRVAAEEELLAAPLNGCVLNLCGLYGGKRDPRGWVSRVARSKEAVAAKKALHVIHGEDVARAIVAVHEAFTPGRRWLVTDLHVHDWWDLMMVWGPQAERLARERLGAEEAQGLDYRRWVTELMQEQGVRALPRDTESLGRVLDGREFWQHFGLWPERGRVFEDEGVLRAERTK</sequence>
<dbReference type="Gene3D" id="3.40.50.720">
    <property type="entry name" value="NAD(P)-binding Rossmann-like Domain"/>
    <property type="match status" value="1"/>
</dbReference>
<gene>
    <name evidence="1" type="ORF">HDK90DRAFT_213161</name>
</gene>
<keyword evidence="2" id="KW-1185">Reference proteome</keyword>
<dbReference type="InterPro" id="IPR036291">
    <property type="entry name" value="NAD(P)-bd_dom_sf"/>
</dbReference>
<reference evidence="1 2" key="1">
    <citation type="submission" date="2024-04" db="EMBL/GenBank/DDBJ databases">
        <title>Phyllosticta paracitricarpa is synonymous to the EU quarantine fungus P. citricarpa based on phylogenomic analyses.</title>
        <authorList>
            <consortium name="Lawrence Berkeley National Laboratory"/>
            <person name="Van Ingen-Buijs V.A."/>
            <person name="Van Westerhoven A.C."/>
            <person name="Haridas S."/>
            <person name="Skiadas P."/>
            <person name="Martin F."/>
            <person name="Groenewald J.Z."/>
            <person name="Crous P.W."/>
            <person name="Seidl M.F."/>
        </authorList>
    </citation>
    <scope>NUCLEOTIDE SEQUENCE [LARGE SCALE GENOMIC DNA]</scope>
    <source>
        <strain evidence="1 2">CBS 123374</strain>
    </source>
</reference>
<evidence type="ECO:0000313" key="2">
    <source>
        <dbReference type="Proteomes" id="UP001492380"/>
    </source>
</evidence>